<dbReference type="FunCoup" id="Q01NQ1">
    <property type="interactions" value="37"/>
</dbReference>
<dbReference type="InterPro" id="IPR010994">
    <property type="entry name" value="RuvA_2-like"/>
</dbReference>
<protein>
    <submittedName>
        <fullName evidence="2">Competence protein ComEA helix-hairpin-helix repeat protein</fullName>
    </submittedName>
</protein>
<feature type="signal peptide" evidence="1">
    <location>
        <begin position="1"/>
        <end position="21"/>
    </location>
</feature>
<dbReference type="GO" id="GO:0015628">
    <property type="term" value="P:protein secretion by the type II secretion system"/>
    <property type="evidence" value="ECO:0007669"/>
    <property type="project" value="TreeGrafter"/>
</dbReference>
<dbReference type="GO" id="GO:0015627">
    <property type="term" value="C:type II protein secretion system complex"/>
    <property type="evidence" value="ECO:0007669"/>
    <property type="project" value="TreeGrafter"/>
</dbReference>
<name>Q01NQ1_SOLUE</name>
<sequence length="153" mass="16558" precursor="true">MHSLSVKSLAALIVLAGGAWAQGAPPGRAEAERICSQCHEFARSIAPRQNRAGWQATMDKMIALGAKGTQKDFDAIVDYLAATYPADEIPKINVNEARAVELESGLSLPRSQAAAIIQYRTKNGDFHSIEDLKKVPGVDAAKIEAKKDRLLFK</sequence>
<gene>
    <name evidence="2" type="ordered locus">Acid_7821</name>
</gene>
<dbReference type="OrthoDB" id="115232at2"/>
<dbReference type="GO" id="GO:0009055">
    <property type="term" value="F:electron transfer activity"/>
    <property type="evidence" value="ECO:0007669"/>
    <property type="project" value="InterPro"/>
</dbReference>
<organism evidence="2">
    <name type="scientific">Solibacter usitatus (strain Ellin6076)</name>
    <dbReference type="NCBI Taxonomy" id="234267"/>
    <lineage>
        <taxon>Bacteria</taxon>
        <taxon>Pseudomonadati</taxon>
        <taxon>Acidobacteriota</taxon>
        <taxon>Terriglobia</taxon>
        <taxon>Bryobacterales</taxon>
        <taxon>Solibacteraceae</taxon>
        <taxon>Candidatus Solibacter</taxon>
    </lineage>
</organism>
<accession>Q01NQ1</accession>
<dbReference type="HOGENOM" id="CLU_126048_0_0_0"/>
<dbReference type="InParanoid" id="Q01NQ1"/>
<evidence type="ECO:0000256" key="1">
    <source>
        <dbReference type="SAM" id="SignalP"/>
    </source>
</evidence>
<feature type="chain" id="PRO_5004162305" evidence="1">
    <location>
        <begin position="22"/>
        <end position="153"/>
    </location>
</feature>
<dbReference type="eggNOG" id="COG1555">
    <property type="taxonomic scope" value="Bacteria"/>
</dbReference>
<dbReference type="InterPro" id="IPR036909">
    <property type="entry name" value="Cyt_c-like_dom_sf"/>
</dbReference>
<dbReference type="GO" id="GO:0020037">
    <property type="term" value="F:heme binding"/>
    <property type="evidence" value="ECO:0007669"/>
    <property type="project" value="InterPro"/>
</dbReference>
<dbReference type="STRING" id="234267.Acid_7821"/>
<dbReference type="Gene3D" id="1.10.760.10">
    <property type="entry name" value="Cytochrome c-like domain"/>
    <property type="match status" value="1"/>
</dbReference>
<dbReference type="PANTHER" id="PTHR21180">
    <property type="entry name" value="ENDONUCLEASE/EXONUCLEASE/PHOSPHATASE FAMILY DOMAIN-CONTAINING PROTEIN 1"/>
    <property type="match status" value="1"/>
</dbReference>
<dbReference type="EMBL" id="CP000473">
    <property type="protein sequence ID" value="ABJ88719.1"/>
    <property type="molecule type" value="Genomic_DNA"/>
</dbReference>
<proteinExistence type="predicted"/>
<dbReference type="Pfam" id="PF12836">
    <property type="entry name" value="HHH_3"/>
    <property type="match status" value="1"/>
</dbReference>
<dbReference type="InterPro" id="IPR051675">
    <property type="entry name" value="Endo/Exo/Phosphatase_dom_1"/>
</dbReference>
<dbReference type="SUPFAM" id="SSF46626">
    <property type="entry name" value="Cytochrome c"/>
    <property type="match status" value="1"/>
</dbReference>
<reference evidence="2" key="1">
    <citation type="submission" date="2006-10" db="EMBL/GenBank/DDBJ databases">
        <title>Complete sequence of Solibacter usitatus Ellin6076.</title>
        <authorList>
            <consortium name="US DOE Joint Genome Institute"/>
            <person name="Copeland A."/>
            <person name="Lucas S."/>
            <person name="Lapidus A."/>
            <person name="Barry K."/>
            <person name="Detter J.C."/>
            <person name="Glavina del Rio T."/>
            <person name="Hammon N."/>
            <person name="Israni S."/>
            <person name="Dalin E."/>
            <person name="Tice H."/>
            <person name="Pitluck S."/>
            <person name="Thompson L.S."/>
            <person name="Brettin T."/>
            <person name="Bruce D."/>
            <person name="Han C."/>
            <person name="Tapia R."/>
            <person name="Gilna P."/>
            <person name="Schmutz J."/>
            <person name="Larimer F."/>
            <person name="Land M."/>
            <person name="Hauser L."/>
            <person name="Kyrpides N."/>
            <person name="Mikhailova N."/>
            <person name="Janssen P.H."/>
            <person name="Kuske C.R."/>
            <person name="Richardson P."/>
        </authorList>
    </citation>
    <scope>NUCLEOTIDE SEQUENCE</scope>
    <source>
        <strain evidence="2">Ellin6076</strain>
    </source>
</reference>
<keyword evidence="1" id="KW-0732">Signal</keyword>
<dbReference type="SUPFAM" id="SSF47781">
    <property type="entry name" value="RuvA domain 2-like"/>
    <property type="match status" value="1"/>
</dbReference>
<dbReference type="KEGG" id="sus:Acid_7821"/>
<dbReference type="AlphaFoldDB" id="Q01NQ1"/>
<dbReference type="PANTHER" id="PTHR21180:SF32">
    <property type="entry name" value="ENDONUCLEASE_EXONUCLEASE_PHOSPHATASE FAMILY DOMAIN-CONTAINING PROTEIN 1"/>
    <property type="match status" value="1"/>
</dbReference>
<evidence type="ECO:0000313" key="2">
    <source>
        <dbReference type="EMBL" id="ABJ88719.1"/>
    </source>
</evidence>
<dbReference type="Gene3D" id="1.10.150.280">
    <property type="entry name" value="AF1531-like domain"/>
    <property type="match status" value="1"/>
</dbReference>